<proteinExistence type="predicted"/>
<accession>A0AAX0L8L8</accession>
<dbReference type="Proteomes" id="UP000189728">
    <property type="component" value="Unassembled WGS sequence"/>
</dbReference>
<gene>
    <name evidence="1" type="ORF">BFG04_03700</name>
</gene>
<dbReference type="AlphaFoldDB" id="A0AAX0L8L8"/>
<evidence type="ECO:0000313" key="1">
    <source>
        <dbReference type="EMBL" id="OPA77209.1"/>
    </source>
</evidence>
<protein>
    <submittedName>
        <fullName evidence="1">Uncharacterized protein</fullName>
    </submittedName>
</protein>
<name>A0AAX0L8L8_9BACT</name>
<comment type="caution">
    <text evidence="1">The sequence shown here is derived from an EMBL/GenBank/DDBJ whole genome shotgun (WGS) entry which is preliminary data.</text>
</comment>
<organism evidence="1 2">
    <name type="scientific">Campylobacter pinnipediorum subsp. pinnipediorum</name>
    <dbReference type="NCBI Taxonomy" id="1660067"/>
    <lineage>
        <taxon>Bacteria</taxon>
        <taxon>Pseudomonadati</taxon>
        <taxon>Campylobacterota</taxon>
        <taxon>Epsilonproteobacteria</taxon>
        <taxon>Campylobacterales</taxon>
        <taxon>Campylobacteraceae</taxon>
        <taxon>Campylobacter</taxon>
    </lineage>
</organism>
<dbReference type="RefSeq" id="WP_078387682.1">
    <property type="nucleotide sequence ID" value="NZ_CP012546.1"/>
</dbReference>
<dbReference type="EMBL" id="MCRK01000036">
    <property type="protein sequence ID" value="OPA77209.1"/>
    <property type="molecule type" value="Genomic_DNA"/>
</dbReference>
<reference evidence="1 2" key="1">
    <citation type="submission" date="2016-08" db="EMBL/GenBank/DDBJ databases">
        <title>Campylobacter species from sea mammals.</title>
        <authorList>
            <person name="Gilbert M.J."/>
            <person name="Byrne B.A."/>
            <person name="Zomer A.L."/>
            <person name="Wagenaar J.A."/>
        </authorList>
    </citation>
    <scope>NUCLEOTIDE SEQUENCE [LARGE SCALE GENOMIC DNA]</scope>
    <source>
        <strain evidence="1 2">1105248</strain>
    </source>
</reference>
<sequence length="69" mass="8054">MLTKLIEHDLKYFIEIIKKDYALVKTAHDDYISGVADKELLNERLNDLCDEVDALMSCISMTLEEIYQE</sequence>
<evidence type="ECO:0000313" key="2">
    <source>
        <dbReference type="Proteomes" id="UP000189728"/>
    </source>
</evidence>